<name>A0A176QDI2_9MICO</name>
<evidence type="ECO:0008006" key="3">
    <source>
        <dbReference type="Google" id="ProtNLM"/>
    </source>
</evidence>
<accession>A0A176QDI2</accession>
<dbReference type="RefSeq" id="WP_068273597.1">
    <property type="nucleotide sequence ID" value="NZ_LQZG01000002.1"/>
</dbReference>
<sequence>MILDEVLSAVQDDWVAEVEIYSLCLEAMSEEAGHDPDPVDVRAAAIEVAAGGVEQGLLVAGDLTRSGFVAWDLSPQESVARLREAWLGAAHPDVDWGEVAWFDSTEAGDARAGQSTSHS</sequence>
<dbReference type="Proteomes" id="UP000076976">
    <property type="component" value="Unassembled WGS sequence"/>
</dbReference>
<evidence type="ECO:0000313" key="2">
    <source>
        <dbReference type="Proteomes" id="UP000076976"/>
    </source>
</evidence>
<dbReference type="STRING" id="262209.AWH69_07275"/>
<dbReference type="AlphaFoldDB" id="A0A176QDI2"/>
<keyword evidence="2" id="KW-1185">Reference proteome</keyword>
<organism evidence="1 2">
    <name type="scientific">Janibacter melonis</name>
    <dbReference type="NCBI Taxonomy" id="262209"/>
    <lineage>
        <taxon>Bacteria</taxon>
        <taxon>Bacillati</taxon>
        <taxon>Actinomycetota</taxon>
        <taxon>Actinomycetes</taxon>
        <taxon>Micrococcales</taxon>
        <taxon>Intrasporangiaceae</taxon>
        <taxon>Janibacter</taxon>
    </lineage>
</organism>
<comment type="caution">
    <text evidence="1">The sequence shown here is derived from an EMBL/GenBank/DDBJ whole genome shotgun (WGS) entry which is preliminary data.</text>
</comment>
<gene>
    <name evidence="1" type="ORF">AWH69_07275</name>
</gene>
<proteinExistence type="predicted"/>
<protein>
    <recommendedName>
        <fullName evidence="3">DUF4259 domain-containing protein</fullName>
    </recommendedName>
</protein>
<reference evidence="1 2" key="1">
    <citation type="submission" date="2016-01" db="EMBL/GenBank/DDBJ databases">
        <title>Janibacter melonis strain CD11_4 genome sequencing and assembly.</title>
        <authorList>
            <person name="Nair G.R."/>
            <person name="Kaur G."/>
            <person name="Chander A.M."/>
            <person name="Mayilraj S."/>
        </authorList>
    </citation>
    <scope>NUCLEOTIDE SEQUENCE [LARGE SCALE GENOMIC DNA]</scope>
    <source>
        <strain evidence="1 2">CD11-4</strain>
    </source>
</reference>
<evidence type="ECO:0000313" key="1">
    <source>
        <dbReference type="EMBL" id="OAB87828.1"/>
    </source>
</evidence>
<dbReference type="EMBL" id="LQZG01000002">
    <property type="protein sequence ID" value="OAB87828.1"/>
    <property type="molecule type" value="Genomic_DNA"/>
</dbReference>